<dbReference type="EMBL" id="BKCJ011247738">
    <property type="protein sequence ID" value="GFD09764.1"/>
    <property type="molecule type" value="Genomic_DNA"/>
</dbReference>
<reference evidence="1" key="1">
    <citation type="journal article" date="2019" name="Sci. Rep.">
        <title>Draft genome of Tanacetum cinerariifolium, the natural source of mosquito coil.</title>
        <authorList>
            <person name="Yamashiro T."/>
            <person name="Shiraishi A."/>
            <person name="Satake H."/>
            <person name="Nakayama K."/>
        </authorList>
    </citation>
    <scope>NUCLEOTIDE SEQUENCE</scope>
</reference>
<accession>A0A699TP76</accession>
<name>A0A699TP76_TANCI</name>
<protein>
    <submittedName>
        <fullName evidence="1">Uncharacterized protein</fullName>
    </submittedName>
</protein>
<dbReference type="AlphaFoldDB" id="A0A699TP76"/>
<sequence length="110" mass="12221">MILDPLHAVIQRVSVLKKDVQELKEADNTTTLRTSLISEIPSAVKNALEKTPLPVAQSSLKAAESLFEYEVKTILFDKMDKSRSYLAHDKHQVLDDALLDSMILDDAVAS</sequence>
<gene>
    <name evidence="1" type="ORF">Tci_881733</name>
</gene>
<organism evidence="1">
    <name type="scientific">Tanacetum cinerariifolium</name>
    <name type="common">Dalmatian daisy</name>
    <name type="synonym">Chrysanthemum cinerariifolium</name>
    <dbReference type="NCBI Taxonomy" id="118510"/>
    <lineage>
        <taxon>Eukaryota</taxon>
        <taxon>Viridiplantae</taxon>
        <taxon>Streptophyta</taxon>
        <taxon>Embryophyta</taxon>
        <taxon>Tracheophyta</taxon>
        <taxon>Spermatophyta</taxon>
        <taxon>Magnoliopsida</taxon>
        <taxon>eudicotyledons</taxon>
        <taxon>Gunneridae</taxon>
        <taxon>Pentapetalae</taxon>
        <taxon>asterids</taxon>
        <taxon>campanulids</taxon>
        <taxon>Asterales</taxon>
        <taxon>Asteraceae</taxon>
        <taxon>Asteroideae</taxon>
        <taxon>Anthemideae</taxon>
        <taxon>Anthemidinae</taxon>
        <taxon>Tanacetum</taxon>
    </lineage>
</organism>
<feature type="non-terminal residue" evidence="1">
    <location>
        <position position="110"/>
    </location>
</feature>
<evidence type="ECO:0000313" key="1">
    <source>
        <dbReference type="EMBL" id="GFD09764.1"/>
    </source>
</evidence>
<proteinExistence type="predicted"/>
<comment type="caution">
    <text evidence="1">The sequence shown here is derived from an EMBL/GenBank/DDBJ whole genome shotgun (WGS) entry which is preliminary data.</text>
</comment>